<evidence type="ECO:0000313" key="4">
    <source>
        <dbReference type="Proteomes" id="UP000069773"/>
    </source>
</evidence>
<dbReference type="EMBL" id="BCTA01000020">
    <property type="protein sequence ID" value="GAT08059.1"/>
    <property type="molecule type" value="Genomic_DNA"/>
</dbReference>
<evidence type="ECO:0000256" key="1">
    <source>
        <dbReference type="SAM" id="MobiDB-lite"/>
    </source>
</evidence>
<protein>
    <submittedName>
        <fullName evidence="2">3-hydroxybutyryl-CoA dehydrogenase</fullName>
    </submittedName>
</protein>
<gene>
    <name evidence="3" type="ORF">H7I77_13360</name>
    <name evidence="2" type="ORF">RMCN_1192</name>
</gene>
<evidence type="ECO:0000313" key="3">
    <source>
        <dbReference type="EMBL" id="MCV7024325.1"/>
    </source>
</evidence>
<evidence type="ECO:0000313" key="2">
    <source>
        <dbReference type="EMBL" id="GAT08059.1"/>
    </source>
</evidence>
<keyword evidence="4" id="KW-1185">Reference proteome</keyword>
<name>A0AAW5SJF2_MYCNV</name>
<accession>A0AAW5SJF2</accession>
<sequence>MTTISASSWTSTTAASPSAAFVGDGRVFAVAGERLEYLHDPARGLDPDHAGARERDQRLRLNTGTPNGTCEHPDQTQLRIGLGTMRR</sequence>
<proteinExistence type="predicted"/>
<feature type="compositionally biased region" description="Basic and acidic residues" evidence="1">
    <location>
        <begin position="41"/>
        <end position="59"/>
    </location>
</feature>
<organism evidence="3 5">
    <name type="scientific">Mycolicibacterium novocastrense</name>
    <name type="common">Mycobacterium novocastrense</name>
    <dbReference type="NCBI Taxonomy" id="59813"/>
    <lineage>
        <taxon>Bacteria</taxon>
        <taxon>Bacillati</taxon>
        <taxon>Actinomycetota</taxon>
        <taxon>Actinomycetes</taxon>
        <taxon>Mycobacteriales</taxon>
        <taxon>Mycobacteriaceae</taxon>
        <taxon>Mycolicibacterium</taxon>
    </lineage>
</organism>
<dbReference type="EMBL" id="JACKTI010000036">
    <property type="protein sequence ID" value="MCV7024325.1"/>
    <property type="molecule type" value="Genomic_DNA"/>
</dbReference>
<reference evidence="3" key="3">
    <citation type="journal article" date="2022" name="BMC Genomics">
        <title>Comparative genome analysis of mycobacteria focusing on tRNA and non-coding RNA.</title>
        <authorList>
            <person name="Behra P.R.K."/>
            <person name="Pettersson B.M.F."/>
            <person name="Ramesh M."/>
            <person name="Das S."/>
            <person name="Dasgupta S."/>
            <person name="Kirsebom L.A."/>
        </authorList>
    </citation>
    <scope>NUCLEOTIDE SEQUENCE</scope>
    <source>
        <strain evidence="3">DSM 44203</strain>
    </source>
</reference>
<feature type="region of interest" description="Disordered" evidence="1">
    <location>
        <begin position="41"/>
        <end position="75"/>
    </location>
</feature>
<reference evidence="2 4" key="1">
    <citation type="journal article" date="2016" name="Genome Announc.">
        <title>Draft Genome Sequences of Five Rapidly Growing Mycobacterium Species, M. thermoresistibile, M. fortuitum subsp. acetamidolyticum, M. canariasense, M. brisbanense, and M. novocastrense.</title>
        <authorList>
            <person name="Katahira K."/>
            <person name="Ogura Y."/>
            <person name="Gotoh Y."/>
            <person name="Hayashi T."/>
        </authorList>
    </citation>
    <scope>NUCLEOTIDE SEQUENCE [LARGE SCALE GENOMIC DNA]</scope>
    <source>
        <strain evidence="2 4">JCM18114</strain>
    </source>
</reference>
<comment type="caution">
    <text evidence="3">The sequence shown here is derived from an EMBL/GenBank/DDBJ whole genome shotgun (WGS) entry which is preliminary data.</text>
</comment>
<evidence type="ECO:0000313" key="5">
    <source>
        <dbReference type="Proteomes" id="UP001207528"/>
    </source>
</evidence>
<reference evidence="3" key="2">
    <citation type="submission" date="2020-07" db="EMBL/GenBank/DDBJ databases">
        <authorList>
            <person name="Pettersson B.M.F."/>
            <person name="Behra P.R.K."/>
            <person name="Ramesh M."/>
            <person name="Das S."/>
            <person name="Dasgupta S."/>
            <person name="Kirsebom L.A."/>
        </authorList>
    </citation>
    <scope>NUCLEOTIDE SEQUENCE</scope>
    <source>
        <strain evidence="3">DSM 44203</strain>
    </source>
</reference>
<dbReference type="RefSeq" id="WP_131808529.1">
    <property type="nucleotide sequence ID" value="NZ_BCTA01000020.1"/>
</dbReference>
<dbReference type="Proteomes" id="UP000069773">
    <property type="component" value="Unassembled WGS sequence"/>
</dbReference>
<dbReference type="Proteomes" id="UP001207528">
    <property type="component" value="Unassembled WGS sequence"/>
</dbReference>
<dbReference type="AlphaFoldDB" id="A0AAW5SJF2"/>